<sequence>MTIKASAGSALILAAGLLVGFAGPLPAIAAGAAADSAEVSKSESATSGKSAKTGSRYLKKRSADRKSTHAASKSTESKKADEKQVADASGSPQPAMPEWLANANAQMTSTDAAPDTAKAISAAMSEKANTVLQQAAVDKPADAEAVPADAAVVASDQLNDVDRALQEENPSTSTQTVAMASARSASEAPDQAASNDSSTLDKTSLIGKIFIAFGALLTMASAARMFMA</sequence>
<feature type="chain" id="PRO_5009796912" evidence="3">
    <location>
        <begin position="30"/>
        <end position="228"/>
    </location>
</feature>
<dbReference type="OrthoDB" id="8141590at2"/>
<dbReference type="EMBL" id="LLXX01000147">
    <property type="protein sequence ID" value="KRR02680.1"/>
    <property type="molecule type" value="Genomic_DNA"/>
</dbReference>
<dbReference type="Proteomes" id="UP000051913">
    <property type="component" value="Unassembled WGS sequence"/>
</dbReference>
<evidence type="ECO:0000256" key="1">
    <source>
        <dbReference type="SAM" id="MobiDB-lite"/>
    </source>
</evidence>
<protein>
    <submittedName>
        <fullName evidence="4">Uncharacterized protein</fullName>
    </submittedName>
</protein>
<keyword evidence="3" id="KW-0732">Signal</keyword>
<evidence type="ECO:0000313" key="5">
    <source>
        <dbReference type="Proteomes" id="UP000051913"/>
    </source>
</evidence>
<gene>
    <name evidence="4" type="ORF">CP49_40250</name>
</gene>
<keyword evidence="2" id="KW-0812">Transmembrane</keyword>
<feature type="transmembrane region" description="Helical" evidence="2">
    <location>
        <begin position="205"/>
        <end position="227"/>
    </location>
</feature>
<keyword evidence="2" id="KW-0472">Membrane</keyword>
<evidence type="ECO:0000256" key="3">
    <source>
        <dbReference type="SAM" id="SignalP"/>
    </source>
</evidence>
<feature type="region of interest" description="Disordered" evidence="1">
    <location>
        <begin position="35"/>
        <end position="97"/>
    </location>
</feature>
<evidence type="ECO:0000313" key="4">
    <source>
        <dbReference type="EMBL" id="KRR02680.1"/>
    </source>
</evidence>
<proteinExistence type="predicted"/>
<keyword evidence="2" id="KW-1133">Transmembrane helix</keyword>
<dbReference type="STRING" id="1518501.CQ10_28770"/>
<feature type="compositionally biased region" description="Polar residues" evidence="1">
    <location>
        <begin position="168"/>
        <end position="178"/>
    </location>
</feature>
<dbReference type="RefSeq" id="WP_057853049.1">
    <property type="nucleotide sequence ID" value="NZ_LLXX01000147.1"/>
</dbReference>
<comment type="caution">
    <text evidence="4">The sequence shown here is derived from an EMBL/GenBank/DDBJ whole genome shotgun (WGS) entry which is preliminary data.</text>
</comment>
<evidence type="ECO:0000256" key="2">
    <source>
        <dbReference type="SAM" id="Phobius"/>
    </source>
</evidence>
<reference evidence="4 5" key="1">
    <citation type="submission" date="2014-03" db="EMBL/GenBank/DDBJ databases">
        <title>Bradyrhizobium valentinum sp. nov., isolated from effective nodules of Lupinus mariae-josephae, a lupine endemic of basic-lime soils in Eastern Spain.</title>
        <authorList>
            <person name="Duran D."/>
            <person name="Rey L."/>
            <person name="Navarro A."/>
            <person name="Busquets A."/>
            <person name="Imperial J."/>
            <person name="Ruiz-Argueso T."/>
        </authorList>
    </citation>
    <scope>NUCLEOTIDE SEQUENCE [LARGE SCALE GENOMIC DNA]</scope>
    <source>
        <strain evidence="4 5">LmjM3</strain>
    </source>
</reference>
<name>A0A0R3KXK2_9BRAD</name>
<accession>A0A0R3KXK2</accession>
<feature type="compositionally biased region" description="Basic and acidic residues" evidence="1">
    <location>
        <begin position="75"/>
        <end position="85"/>
    </location>
</feature>
<feature type="signal peptide" evidence="3">
    <location>
        <begin position="1"/>
        <end position="29"/>
    </location>
</feature>
<feature type="region of interest" description="Disordered" evidence="1">
    <location>
        <begin position="166"/>
        <end position="198"/>
    </location>
</feature>
<keyword evidence="5" id="KW-1185">Reference proteome</keyword>
<dbReference type="AlphaFoldDB" id="A0A0R3KXK2"/>
<feature type="compositionally biased region" description="Polar residues" evidence="1">
    <location>
        <begin position="42"/>
        <end position="53"/>
    </location>
</feature>
<organism evidence="4 5">
    <name type="scientific">Bradyrhizobium valentinum</name>
    <dbReference type="NCBI Taxonomy" id="1518501"/>
    <lineage>
        <taxon>Bacteria</taxon>
        <taxon>Pseudomonadati</taxon>
        <taxon>Pseudomonadota</taxon>
        <taxon>Alphaproteobacteria</taxon>
        <taxon>Hyphomicrobiales</taxon>
        <taxon>Nitrobacteraceae</taxon>
        <taxon>Bradyrhizobium</taxon>
    </lineage>
</organism>